<dbReference type="SUPFAM" id="SSF52980">
    <property type="entry name" value="Restriction endonuclease-like"/>
    <property type="match status" value="1"/>
</dbReference>
<protein>
    <recommendedName>
        <fullName evidence="1">YqaJ viral recombinase domain-containing protein</fullName>
    </recommendedName>
</protein>
<dbReference type="AlphaFoldDB" id="A0A6I4SKV1"/>
<dbReference type="PANTHER" id="PTHR46609:SF6">
    <property type="entry name" value="EXONUCLEASE, PHAGE-TYPE_RECB, C-TERMINAL DOMAIN-CONTAINING PROTEIN-RELATED"/>
    <property type="match status" value="1"/>
</dbReference>
<comment type="caution">
    <text evidence="2">The sequence shown here is derived from an EMBL/GenBank/DDBJ whole genome shotgun (WGS) entry which is preliminary data.</text>
</comment>
<evidence type="ECO:0000259" key="1">
    <source>
        <dbReference type="Pfam" id="PF09588"/>
    </source>
</evidence>
<dbReference type="NCBIfam" id="TIGR03033">
    <property type="entry name" value="phage_rel_nuc"/>
    <property type="match status" value="1"/>
</dbReference>
<organism evidence="2 3">
    <name type="scientific">Pontixanthobacter gangjinensis</name>
    <dbReference type="NCBI Taxonomy" id="1028742"/>
    <lineage>
        <taxon>Bacteria</taxon>
        <taxon>Pseudomonadati</taxon>
        <taxon>Pseudomonadota</taxon>
        <taxon>Alphaproteobacteria</taxon>
        <taxon>Sphingomonadales</taxon>
        <taxon>Erythrobacteraceae</taxon>
        <taxon>Pontixanthobacter</taxon>
    </lineage>
</organism>
<dbReference type="EMBL" id="WTYS01000001">
    <property type="protein sequence ID" value="MXO56284.1"/>
    <property type="molecule type" value="Genomic_DNA"/>
</dbReference>
<dbReference type="RefSeq" id="WP_160597498.1">
    <property type="nucleotide sequence ID" value="NZ_WTYS01000001.1"/>
</dbReference>
<keyword evidence="3" id="KW-1185">Reference proteome</keyword>
<dbReference type="InterPro" id="IPR051703">
    <property type="entry name" value="NF-kappa-B_Signaling_Reg"/>
</dbReference>
<name>A0A6I4SKV1_9SPHN</name>
<evidence type="ECO:0000313" key="3">
    <source>
        <dbReference type="Proteomes" id="UP000468943"/>
    </source>
</evidence>
<evidence type="ECO:0000313" key="2">
    <source>
        <dbReference type="EMBL" id="MXO56284.1"/>
    </source>
</evidence>
<dbReference type="CDD" id="cd22343">
    <property type="entry name" value="PDDEXK_lambda_exonuclease-like"/>
    <property type="match status" value="1"/>
</dbReference>
<dbReference type="InterPro" id="IPR011335">
    <property type="entry name" value="Restrct_endonuc-II-like"/>
</dbReference>
<dbReference type="Pfam" id="PF09588">
    <property type="entry name" value="YqaJ"/>
    <property type="match status" value="1"/>
</dbReference>
<dbReference type="Gene3D" id="3.90.320.10">
    <property type="match status" value="1"/>
</dbReference>
<dbReference type="Proteomes" id="UP000468943">
    <property type="component" value="Unassembled WGS sequence"/>
</dbReference>
<dbReference type="InterPro" id="IPR019080">
    <property type="entry name" value="YqaJ_viral_recombinase"/>
</dbReference>
<proteinExistence type="predicted"/>
<sequence length="199" mass="22397">MMTKEPAMPFTIVDLEQGTEVWREWRYGGVGASDAPAIMRENPWKSLAQLRAEREFGKRPASQTVRSSRAMARGVALEPEARAAYNRLTGHSVFPLCLQSNAHEWMRCSLDGICLDTGTAVEIKCGTGSYNSTAKNQRVPRHYYGQLQHTLAVTGFAAMDFFCYLPGRRPITINCARDEKYIERLISAEARFWESLGRG</sequence>
<gene>
    <name evidence="2" type="ORF">GRI36_05250</name>
</gene>
<dbReference type="InterPro" id="IPR017482">
    <property type="entry name" value="Lambda-type_endonuclease"/>
</dbReference>
<feature type="domain" description="YqaJ viral recombinase" evidence="1">
    <location>
        <begin position="22"/>
        <end position="156"/>
    </location>
</feature>
<dbReference type="OrthoDB" id="1245848at2"/>
<dbReference type="InterPro" id="IPR011604">
    <property type="entry name" value="PDDEXK-like_dom_sf"/>
</dbReference>
<reference evidence="2 3" key="1">
    <citation type="submission" date="2019-12" db="EMBL/GenBank/DDBJ databases">
        <title>Genomic-based taxomic classification of the family Erythrobacteraceae.</title>
        <authorList>
            <person name="Xu L."/>
        </authorList>
    </citation>
    <scope>NUCLEOTIDE SEQUENCE [LARGE SCALE GENOMIC DNA]</scope>
    <source>
        <strain evidence="2 3">JCM 17802</strain>
    </source>
</reference>
<accession>A0A6I4SKV1</accession>
<dbReference type="PANTHER" id="PTHR46609">
    <property type="entry name" value="EXONUCLEASE, PHAGE-TYPE/RECB, C-TERMINAL DOMAIN-CONTAINING PROTEIN"/>
    <property type="match status" value="1"/>
</dbReference>